<keyword evidence="2" id="KW-1185">Reference proteome</keyword>
<dbReference type="OrthoDB" id="7698527at2759"/>
<sequence length="113" mass="12929">MVFVNSDEEPPFERNIRVYPLNPENPQQPFININIVSLNLDPMAYPIFFPYDKPGWQLNWRCKSYQGAQGNQSRVNVTMPQYKSALTAVIDDFNPIISAGKLHSNGLSIRTSR</sequence>
<dbReference type="EMBL" id="BGPR01007994">
    <property type="protein sequence ID" value="GBN30871.1"/>
    <property type="molecule type" value="Genomic_DNA"/>
</dbReference>
<protein>
    <submittedName>
        <fullName evidence="1">Uncharacterized protein</fullName>
    </submittedName>
</protein>
<evidence type="ECO:0000313" key="2">
    <source>
        <dbReference type="Proteomes" id="UP000499080"/>
    </source>
</evidence>
<organism evidence="1 2">
    <name type="scientific">Araneus ventricosus</name>
    <name type="common">Orbweaver spider</name>
    <name type="synonym">Epeira ventricosa</name>
    <dbReference type="NCBI Taxonomy" id="182803"/>
    <lineage>
        <taxon>Eukaryota</taxon>
        <taxon>Metazoa</taxon>
        <taxon>Ecdysozoa</taxon>
        <taxon>Arthropoda</taxon>
        <taxon>Chelicerata</taxon>
        <taxon>Arachnida</taxon>
        <taxon>Araneae</taxon>
        <taxon>Araneomorphae</taxon>
        <taxon>Entelegynae</taxon>
        <taxon>Araneoidea</taxon>
        <taxon>Araneidae</taxon>
        <taxon>Araneus</taxon>
    </lineage>
</organism>
<name>A0A4Y2MUL7_ARAVE</name>
<dbReference type="Proteomes" id="UP000499080">
    <property type="component" value="Unassembled WGS sequence"/>
</dbReference>
<proteinExistence type="predicted"/>
<gene>
    <name evidence="1" type="ORF">AVEN_47681_1</name>
</gene>
<comment type="caution">
    <text evidence="1">The sequence shown here is derived from an EMBL/GenBank/DDBJ whole genome shotgun (WGS) entry which is preliminary data.</text>
</comment>
<reference evidence="1 2" key="1">
    <citation type="journal article" date="2019" name="Sci. Rep.">
        <title>Orb-weaving spider Araneus ventricosus genome elucidates the spidroin gene catalogue.</title>
        <authorList>
            <person name="Kono N."/>
            <person name="Nakamura H."/>
            <person name="Ohtoshi R."/>
            <person name="Moran D.A.P."/>
            <person name="Shinohara A."/>
            <person name="Yoshida Y."/>
            <person name="Fujiwara M."/>
            <person name="Mori M."/>
            <person name="Tomita M."/>
            <person name="Arakawa K."/>
        </authorList>
    </citation>
    <scope>NUCLEOTIDE SEQUENCE [LARGE SCALE GENOMIC DNA]</scope>
</reference>
<evidence type="ECO:0000313" key="1">
    <source>
        <dbReference type="EMBL" id="GBN30871.1"/>
    </source>
</evidence>
<dbReference type="AlphaFoldDB" id="A0A4Y2MUL7"/>
<accession>A0A4Y2MUL7</accession>